<dbReference type="InterPro" id="IPR023827">
    <property type="entry name" value="Peptidase_S8_Asp-AS"/>
</dbReference>
<feature type="active site" description="Charge relay system" evidence="5">
    <location>
        <position position="162"/>
    </location>
</feature>
<name>A0A7U6GHN9_9GAMM</name>
<dbReference type="RefSeq" id="WP_052469878.1">
    <property type="nucleotide sequence ID" value="NZ_AP012273.1"/>
</dbReference>
<dbReference type="GO" id="GO:0006508">
    <property type="term" value="P:proteolysis"/>
    <property type="evidence" value="ECO:0007669"/>
    <property type="project" value="UniProtKB-KW"/>
</dbReference>
<dbReference type="InterPro" id="IPR036852">
    <property type="entry name" value="Peptidase_S8/S53_dom_sf"/>
</dbReference>
<dbReference type="Proteomes" id="UP000031631">
    <property type="component" value="Chromosome"/>
</dbReference>
<dbReference type="AlphaFoldDB" id="A0A7U6GHN9"/>
<evidence type="ECO:0000256" key="6">
    <source>
        <dbReference type="RuleBase" id="RU003355"/>
    </source>
</evidence>
<dbReference type="InterPro" id="IPR051048">
    <property type="entry name" value="Peptidase_S8/S53_subtilisin"/>
</dbReference>
<dbReference type="PROSITE" id="PS00138">
    <property type="entry name" value="SUBTILASE_SER"/>
    <property type="match status" value="1"/>
</dbReference>
<keyword evidence="2 5" id="KW-0645">Protease</keyword>
<evidence type="ECO:0000256" key="1">
    <source>
        <dbReference type="ARBA" id="ARBA00011073"/>
    </source>
</evidence>
<feature type="domain" description="Peptidase S8/S53" evidence="8">
    <location>
        <begin position="153"/>
        <end position="430"/>
    </location>
</feature>
<dbReference type="InterPro" id="IPR000209">
    <property type="entry name" value="Peptidase_S8/S53_dom"/>
</dbReference>
<protein>
    <recommendedName>
        <fullName evidence="8">Peptidase S8/S53 domain-containing protein</fullName>
    </recommendedName>
</protein>
<evidence type="ECO:0000256" key="3">
    <source>
        <dbReference type="ARBA" id="ARBA00022801"/>
    </source>
</evidence>
<dbReference type="EMBL" id="AP012273">
    <property type="protein sequence ID" value="BAO43802.1"/>
    <property type="molecule type" value="Genomic_DNA"/>
</dbReference>
<feature type="active site" description="Charge relay system" evidence="5">
    <location>
        <position position="403"/>
    </location>
</feature>
<keyword evidence="4 5" id="KW-0720">Serine protease</keyword>
<dbReference type="PROSITE" id="PS00136">
    <property type="entry name" value="SUBTILASE_ASP"/>
    <property type="match status" value="1"/>
</dbReference>
<feature type="active site" description="Charge relay system" evidence="5">
    <location>
        <position position="214"/>
    </location>
</feature>
<dbReference type="KEGG" id="tbn:TBH_C0868"/>
<keyword evidence="7" id="KW-0732">Signal</keyword>
<organism evidence="9 10">
    <name type="scientific">Thiolapillus brandeum</name>
    <dbReference type="NCBI Taxonomy" id="1076588"/>
    <lineage>
        <taxon>Bacteria</taxon>
        <taxon>Pseudomonadati</taxon>
        <taxon>Pseudomonadota</taxon>
        <taxon>Gammaproteobacteria</taxon>
        <taxon>Chromatiales</taxon>
        <taxon>Sedimenticolaceae</taxon>
        <taxon>Thiolapillus</taxon>
    </lineage>
</organism>
<evidence type="ECO:0000256" key="5">
    <source>
        <dbReference type="PROSITE-ProRule" id="PRU01240"/>
    </source>
</evidence>
<evidence type="ECO:0000313" key="10">
    <source>
        <dbReference type="Proteomes" id="UP000031631"/>
    </source>
</evidence>
<dbReference type="Pfam" id="PF17957">
    <property type="entry name" value="Big_7"/>
    <property type="match status" value="1"/>
</dbReference>
<proteinExistence type="inferred from homology"/>
<dbReference type="PRINTS" id="PR00723">
    <property type="entry name" value="SUBTILISIN"/>
</dbReference>
<evidence type="ECO:0000256" key="4">
    <source>
        <dbReference type="ARBA" id="ARBA00022825"/>
    </source>
</evidence>
<feature type="signal peptide" evidence="7">
    <location>
        <begin position="1"/>
        <end position="25"/>
    </location>
</feature>
<dbReference type="InterPro" id="IPR013783">
    <property type="entry name" value="Ig-like_fold"/>
</dbReference>
<dbReference type="Gene3D" id="2.60.40.10">
    <property type="entry name" value="Immunoglobulins"/>
    <property type="match status" value="1"/>
</dbReference>
<sequence>MNIRRYLSNGLLLAVMLSLSLVSMAQTSGQTSGERTAVFSRLEDRAVANGGYLSVIVRIDDQGAFQPGQPTNKDKLRAAQDAFLEKLGGHVENITRFRAFPFLAYTVETAGLSIMKNDDQVVSVQENLPRHPSLQQSGPILGAPVAWDAGYTGAGQYVAVIDSGVDGSHTFLKGSVAVEACFSGYLGETVCPNGQKEQHGAGAAVPCDMGGCSHGTHVAGIVAGNMTKMHGIAKGAKIVALQVGSGDNDADYCGDEPVPCLTFWDADILKAMDYVYDLKQNQGYEIAAVNMSLGGEDKFTTPCDNEYPQYRDAIDWLRNISVATVVASGNESFKDGLTAPACFSKAISVGSICDSKDNDECRLGVGELADSSNVANYLSLLAPGAWITSSVPGSGYGTWTGTSMAAPHVAGAWAIMKQRNPNASVEDILTELRNHGDLLSDHRNGGVVQNMRIVNLDFLAGSGGDTLDEQITVRLEEPVNGSVVTGVGNLRGWATGPDGIAYLEYYINGKLQGRIPYGGKRGDIHNKYPDNPGSLNSGYGASFNYNLLAEGTHTFKVRAYTSSGKYNEKESTVQTIKFHKPYFKGDDAMDISSSSVSRDDTGIILKNVKLEGVPYDIRLEWNEATQQFGIVEIQ</sequence>
<dbReference type="Gene3D" id="3.40.50.200">
    <property type="entry name" value="Peptidase S8/S53 domain"/>
    <property type="match status" value="1"/>
</dbReference>
<evidence type="ECO:0000259" key="8">
    <source>
        <dbReference type="Pfam" id="PF00082"/>
    </source>
</evidence>
<dbReference type="PANTHER" id="PTHR43399">
    <property type="entry name" value="SUBTILISIN-RELATED"/>
    <property type="match status" value="1"/>
</dbReference>
<evidence type="ECO:0000256" key="2">
    <source>
        <dbReference type="ARBA" id="ARBA00022670"/>
    </source>
</evidence>
<evidence type="ECO:0000256" key="7">
    <source>
        <dbReference type="SAM" id="SignalP"/>
    </source>
</evidence>
<dbReference type="Pfam" id="PF00082">
    <property type="entry name" value="Peptidase_S8"/>
    <property type="match status" value="1"/>
</dbReference>
<feature type="chain" id="PRO_5031003424" description="Peptidase S8/S53 domain-containing protein" evidence="7">
    <location>
        <begin position="26"/>
        <end position="634"/>
    </location>
</feature>
<evidence type="ECO:0000313" key="9">
    <source>
        <dbReference type="EMBL" id="BAO43802.1"/>
    </source>
</evidence>
<dbReference type="PROSITE" id="PS00137">
    <property type="entry name" value="SUBTILASE_HIS"/>
    <property type="match status" value="1"/>
</dbReference>
<reference evidence="9 10" key="1">
    <citation type="journal article" date="2014" name="PLoS ONE">
        <title>Physiological and genomic features of a novel sulfur-oxidizing gammaproteobacterium belonging to a previously uncultivated symbiotic lineage isolated from a hydrothermal vent.</title>
        <authorList>
            <person name="Nunoura T."/>
            <person name="Takaki Y."/>
            <person name="Kazama H."/>
            <person name="Kakuta J."/>
            <person name="Shimamura S."/>
            <person name="Makita H."/>
            <person name="Hirai M."/>
            <person name="Miyazaki M."/>
            <person name="Takai K."/>
        </authorList>
    </citation>
    <scope>NUCLEOTIDE SEQUENCE [LARGE SCALE GENOMIC DNA]</scope>
    <source>
        <strain evidence="9 10">Hiromi1</strain>
    </source>
</reference>
<dbReference type="InterPro" id="IPR023828">
    <property type="entry name" value="Peptidase_S8_Ser-AS"/>
</dbReference>
<dbReference type="PANTHER" id="PTHR43399:SF4">
    <property type="entry name" value="CELL WALL-ASSOCIATED PROTEASE"/>
    <property type="match status" value="1"/>
</dbReference>
<dbReference type="SUPFAM" id="SSF52743">
    <property type="entry name" value="Subtilisin-like"/>
    <property type="match status" value="1"/>
</dbReference>
<dbReference type="InterPro" id="IPR022398">
    <property type="entry name" value="Peptidase_S8_His-AS"/>
</dbReference>
<dbReference type="InterPro" id="IPR015500">
    <property type="entry name" value="Peptidase_S8_subtilisin-rel"/>
</dbReference>
<dbReference type="GO" id="GO:0004252">
    <property type="term" value="F:serine-type endopeptidase activity"/>
    <property type="evidence" value="ECO:0007669"/>
    <property type="project" value="UniProtKB-UniRule"/>
</dbReference>
<keyword evidence="3 5" id="KW-0378">Hydrolase</keyword>
<keyword evidence="10" id="KW-1185">Reference proteome</keyword>
<accession>A0A7U6GHN9</accession>
<dbReference type="PROSITE" id="PS51892">
    <property type="entry name" value="SUBTILASE"/>
    <property type="match status" value="1"/>
</dbReference>
<gene>
    <name evidence="9" type="ORF">TBH_C0868</name>
</gene>
<comment type="similarity">
    <text evidence="1 5 6">Belongs to the peptidase S8 family.</text>
</comment>